<comment type="similarity">
    <text evidence="1">Belongs to the glycosyltransferase 2 family.</text>
</comment>
<dbReference type="RefSeq" id="WP_078776138.1">
    <property type="nucleotide sequence ID" value="NZ_FUWU01000015.1"/>
</dbReference>
<evidence type="ECO:0000256" key="1">
    <source>
        <dbReference type="ARBA" id="ARBA00006739"/>
    </source>
</evidence>
<evidence type="ECO:0000259" key="4">
    <source>
        <dbReference type="Pfam" id="PF00535"/>
    </source>
</evidence>
<feature type="domain" description="Glycosyltransferase 2-like" evidence="4">
    <location>
        <begin position="5"/>
        <end position="171"/>
    </location>
</feature>
<dbReference type="GO" id="GO:0016757">
    <property type="term" value="F:glycosyltransferase activity"/>
    <property type="evidence" value="ECO:0007669"/>
    <property type="project" value="UniProtKB-KW"/>
</dbReference>
<dbReference type="InterPro" id="IPR029044">
    <property type="entry name" value="Nucleotide-diphossugar_trans"/>
</dbReference>
<dbReference type="Proteomes" id="UP000190449">
    <property type="component" value="Unassembled WGS sequence"/>
</dbReference>
<keyword evidence="3 5" id="KW-0808">Transferase</keyword>
<proteinExistence type="inferred from homology"/>
<name>A0A1T4M4Z5_9BACT</name>
<accession>A0A1T4M4Z5</accession>
<dbReference type="SUPFAM" id="SSF53448">
    <property type="entry name" value="Nucleotide-diphospho-sugar transferases"/>
    <property type="match status" value="1"/>
</dbReference>
<dbReference type="PANTHER" id="PTHR43179:SF12">
    <property type="entry name" value="GALACTOFURANOSYLTRANSFERASE GLFT2"/>
    <property type="match status" value="1"/>
</dbReference>
<dbReference type="CDD" id="cd04186">
    <property type="entry name" value="GT_2_like_c"/>
    <property type="match status" value="1"/>
</dbReference>
<organism evidence="5 6">
    <name type="scientific">Fibrobacter intestinalis</name>
    <dbReference type="NCBI Taxonomy" id="28122"/>
    <lineage>
        <taxon>Bacteria</taxon>
        <taxon>Pseudomonadati</taxon>
        <taxon>Fibrobacterota</taxon>
        <taxon>Fibrobacteria</taxon>
        <taxon>Fibrobacterales</taxon>
        <taxon>Fibrobacteraceae</taxon>
        <taxon>Fibrobacter</taxon>
    </lineage>
</organism>
<dbReference type="InterPro" id="IPR001173">
    <property type="entry name" value="Glyco_trans_2-like"/>
</dbReference>
<evidence type="ECO:0000313" key="5">
    <source>
        <dbReference type="EMBL" id="SJZ61947.1"/>
    </source>
</evidence>
<evidence type="ECO:0000313" key="6">
    <source>
        <dbReference type="Proteomes" id="UP000190449"/>
    </source>
</evidence>
<dbReference type="Pfam" id="PF00535">
    <property type="entry name" value="Glycos_transf_2"/>
    <property type="match status" value="1"/>
</dbReference>
<keyword evidence="2" id="KW-0328">Glycosyltransferase</keyword>
<dbReference type="EMBL" id="FUWU01000015">
    <property type="protein sequence ID" value="SJZ61947.1"/>
    <property type="molecule type" value="Genomic_DNA"/>
</dbReference>
<reference evidence="5 6" key="1">
    <citation type="submission" date="2017-02" db="EMBL/GenBank/DDBJ databases">
        <authorList>
            <person name="Peterson S.W."/>
        </authorList>
    </citation>
    <scope>NUCLEOTIDE SEQUENCE [LARGE SCALE GENOMIC DNA]</scope>
    <source>
        <strain evidence="5 6">ATCC 43854</strain>
    </source>
</reference>
<dbReference type="STRING" id="28122.SAMN02745108_01129"/>
<evidence type="ECO:0000256" key="2">
    <source>
        <dbReference type="ARBA" id="ARBA00022676"/>
    </source>
</evidence>
<dbReference type="AlphaFoldDB" id="A0A1T4M4Z5"/>
<sequence length="322" mass="35909">MNIDVGIINYNGGDELTDCVRSLAMQTMSVRIFVFDNASVDDSISKLQNSGLSCQVISSDKNLGYAGACNKLLDTMDAEIQVLCNMDLEFDAHWAEHLLACFARHPDAGSVASLVMEKSGVVNAVGVLFGPDLFAENEASGLNISEADVREKEVFGCYGAVMSFRKEAAQAVGRMDASFFLFFEETEWYFRHQLAGFKTVFCPDAKVFHERSKTTVRYSPKKLFYSERNRLRSALRLLPAKEIAKLPFYAVTRYLSMAKKTPSRSGDGKKLSTVSICTALAKAWIQAMIFLPAELKTRCHYRQKFGDVNVAVMNLLKTYVLN</sequence>
<dbReference type="Gene3D" id="3.90.550.10">
    <property type="entry name" value="Spore Coat Polysaccharide Biosynthesis Protein SpsA, Chain A"/>
    <property type="match status" value="1"/>
</dbReference>
<protein>
    <submittedName>
        <fullName evidence="5">Glycosyltransferase, GT2 family</fullName>
    </submittedName>
</protein>
<dbReference type="PANTHER" id="PTHR43179">
    <property type="entry name" value="RHAMNOSYLTRANSFERASE WBBL"/>
    <property type="match status" value="1"/>
</dbReference>
<evidence type="ECO:0000256" key="3">
    <source>
        <dbReference type="ARBA" id="ARBA00022679"/>
    </source>
</evidence>
<gene>
    <name evidence="5" type="ORF">SAMN02745108_01129</name>
</gene>